<reference evidence="2 3" key="1">
    <citation type="submission" date="2016-06" db="EMBL/GenBank/DDBJ databases">
        <authorList>
            <person name="Kjaerup R.B."/>
            <person name="Dalgaard T.S."/>
            <person name="Juul-Madsen H.R."/>
        </authorList>
    </citation>
    <scope>NUCLEOTIDE SEQUENCE [LARGE SCALE GENOMIC DNA]</scope>
    <source>
        <strain evidence="2 3">GCSL-Mp3</strain>
    </source>
</reference>
<feature type="domain" description="Cupin type-2" evidence="1">
    <location>
        <begin position="40"/>
        <end position="98"/>
    </location>
</feature>
<dbReference type="AlphaFoldDB" id="A0A1B8HQ83"/>
<dbReference type="STRING" id="368603.AYY16_06335"/>
<dbReference type="PANTHER" id="PTHR40112">
    <property type="entry name" value="H2HPP ISOMERASE"/>
    <property type="match status" value="1"/>
</dbReference>
<dbReference type="SUPFAM" id="SSF51182">
    <property type="entry name" value="RmlC-like cupins"/>
    <property type="match status" value="1"/>
</dbReference>
<dbReference type="InterPro" id="IPR052535">
    <property type="entry name" value="Bacilysin_H2HPP_isomerase"/>
</dbReference>
<dbReference type="EMBL" id="LZEX01000001">
    <property type="protein sequence ID" value="OBU11655.1"/>
    <property type="molecule type" value="Genomic_DNA"/>
</dbReference>
<evidence type="ECO:0000259" key="1">
    <source>
        <dbReference type="Pfam" id="PF07883"/>
    </source>
</evidence>
<dbReference type="PANTHER" id="PTHR40112:SF1">
    <property type="entry name" value="H2HPP ISOMERASE"/>
    <property type="match status" value="1"/>
</dbReference>
<name>A0A1B8HQ83_9GAMM</name>
<comment type="caution">
    <text evidence="2">The sequence shown here is derived from an EMBL/GenBank/DDBJ whole genome shotgun (WGS) entry which is preliminary data.</text>
</comment>
<sequence>MGLIPADELISYDMDLTRKEGEESKALAKFIHGTAFTMTFWTFKTGAVIPEHQHEHETLTTVLSGSLRLVVDGETMILRAGDSGLVPSWAIHEAEVLEASEVIDVYTPVREDYVARQTGKFETYLATSQDRT</sequence>
<organism evidence="2 3">
    <name type="scientific">Morganella psychrotolerans</name>
    <dbReference type="NCBI Taxonomy" id="368603"/>
    <lineage>
        <taxon>Bacteria</taxon>
        <taxon>Pseudomonadati</taxon>
        <taxon>Pseudomonadota</taxon>
        <taxon>Gammaproteobacteria</taxon>
        <taxon>Enterobacterales</taxon>
        <taxon>Morganellaceae</taxon>
        <taxon>Morganella</taxon>
    </lineage>
</organism>
<dbReference type="InterPro" id="IPR013096">
    <property type="entry name" value="Cupin_2"/>
</dbReference>
<dbReference type="InterPro" id="IPR014710">
    <property type="entry name" value="RmlC-like_jellyroll"/>
</dbReference>
<dbReference type="CDD" id="cd02238">
    <property type="entry name" value="cupin_KdgF"/>
    <property type="match status" value="1"/>
</dbReference>
<protein>
    <submittedName>
        <fullName evidence="2">Cupin</fullName>
    </submittedName>
</protein>
<dbReference type="Pfam" id="PF07883">
    <property type="entry name" value="Cupin_2"/>
    <property type="match status" value="1"/>
</dbReference>
<gene>
    <name evidence="2" type="ORF">AYY17_02775</name>
</gene>
<dbReference type="Proteomes" id="UP000092247">
    <property type="component" value="Unassembled WGS sequence"/>
</dbReference>
<dbReference type="InterPro" id="IPR011051">
    <property type="entry name" value="RmlC_Cupin_sf"/>
</dbReference>
<proteinExistence type="predicted"/>
<dbReference type="RefSeq" id="WP_067421076.1">
    <property type="nucleotide sequence ID" value="NZ_LZEX01000001.1"/>
</dbReference>
<accession>A0A1B8HQ83</accession>
<dbReference type="Gene3D" id="2.60.120.10">
    <property type="entry name" value="Jelly Rolls"/>
    <property type="match status" value="1"/>
</dbReference>
<evidence type="ECO:0000313" key="2">
    <source>
        <dbReference type="EMBL" id="OBU11655.1"/>
    </source>
</evidence>
<evidence type="ECO:0000313" key="3">
    <source>
        <dbReference type="Proteomes" id="UP000092247"/>
    </source>
</evidence>